<dbReference type="InterPro" id="IPR000008">
    <property type="entry name" value="C2_dom"/>
</dbReference>
<comment type="caution">
    <text evidence="2">The sequence shown here is derived from an EMBL/GenBank/DDBJ whole genome shotgun (WGS) entry which is preliminary data.</text>
</comment>
<sequence length="119" mass="13144">MNYNYGITIQSAESVHCTKLYATMAISDNTIATARLVESSTDHPIWDQSFRVYYSHFSPSVIISVCVQIDVAFPSVLGRVTVPASQFLAGMPVQGWFDLFHEEGNKLANTAQVRTAALK</sequence>
<dbReference type="InterPro" id="IPR035892">
    <property type="entry name" value="C2_domain_sf"/>
</dbReference>
<dbReference type="AlphaFoldDB" id="A0A8J5I4V5"/>
<gene>
    <name evidence="2" type="ORF">ZIOFF_000727</name>
</gene>
<evidence type="ECO:0000259" key="1">
    <source>
        <dbReference type="Pfam" id="PF00168"/>
    </source>
</evidence>
<dbReference type="Pfam" id="PF00168">
    <property type="entry name" value="C2"/>
    <property type="match status" value="1"/>
</dbReference>
<evidence type="ECO:0000313" key="2">
    <source>
        <dbReference type="EMBL" id="KAG6535704.1"/>
    </source>
</evidence>
<accession>A0A8J5I4V5</accession>
<name>A0A8J5I4V5_ZINOF</name>
<proteinExistence type="predicted"/>
<dbReference type="EMBL" id="JACMSC010000001">
    <property type="protein sequence ID" value="KAG6535704.1"/>
    <property type="molecule type" value="Genomic_DNA"/>
</dbReference>
<reference evidence="2 3" key="1">
    <citation type="submission" date="2020-08" db="EMBL/GenBank/DDBJ databases">
        <title>Plant Genome Project.</title>
        <authorList>
            <person name="Zhang R.-G."/>
        </authorList>
    </citation>
    <scope>NUCLEOTIDE SEQUENCE [LARGE SCALE GENOMIC DNA]</scope>
    <source>
        <tissue evidence="2">Rhizome</tissue>
    </source>
</reference>
<dbReference type="Proteomes" id="UP000734854">
    <property type="component" value="Unassembled WGS sequence"/>
</dbReference>
<dbReference type="SUPFAM" id="SSF49562">
    <property type="entry name" value="C2 domain (Calcium/lipid-binding domain, CaLB)"/>
    <property type="match status" value="1"/>
</dbReference>
<organism evidence="2 3">
    <name type="scientific">Zingiber officinale</name>
    <name type="common">Ginger</name>
    <name type="synonym">Amomum zingiber</name>
    <dbReference type="NCBI Taxonomy" id="94328"/>
    <lineage>
        <taxon>Eukaryota</taxon>
        <taxon>Viridiplantae</taxon>
        <taxon>Streptophyta</taxon>
        <taxon>Embryophyta</taxon>
        <taxon>Tracheophyta</taxon>
        <taxon>Spermatophyta</taxon>
        <taxon>Magnoliopsida</taxon>
        <taxon>Liliopsida</taxon>
        <taxon>Zingiberales</taxon>
        <taxon>Zingiberaceae</taxon>
        <taxon>Zingiber</taxon>
    </lineage>
</organism>
<protein>
    <recommendedName>
        <fullName evidence="1">C2 domain-containing protein</fullName>
    </recommendedName>
</protein>
<feature type="domain" description="C2" evidence="1">
    <location>
        <begin position="18"/>
        <end position="99"/>
    </location>
</feature>
<keyword evidence="3" id="KW-1185">Reference proteome</keyword>
<dbReference type="Gene3D" id="2.60.40.150">
    <property type="entry name" value="C2 domain"/>
    <property type="match status" value="1"/>
</dbReference>
<evidence type="ECO:0000313" key="3">
    <source>
        <dbReference type="Proteomes" id="UP000734854"/>
    </source>
</evidence>